<dbReference type="PANTHER" id="PTHR47027">
    <property type="entry name" value="REVERSE TRANSCRIPTASE DOMAIN-CONTAINING PROTEIN"/>
    <property type="match status" value="1"/>
</dbReference>
<protein>
    <submittedName>
        <fullName evidence="1">Uncharacterized protein</fullName>
    </submittedName>
</protein>
<dbReference type="EMBL" id="JAODUO010000053">
    <property type="protein sequence ID" value="KAK2191345.1"/>
    <property type="molecule type" value="Genomic_DNA"/>
</dbReference>
<dbReference type="PANTHER" id="PTHR47027:SF20">
    <property type="entry name" value="REVERSE TRANSCRIPTASE-LIKE PROTEIN WITH RNA-DIRECTED DNA POLYMERASE DOMAIN"/>
    <property type="match status" value="1"/>
</dbReference>
<dbReference type="AlphaFoldDB" id="A0AAD9PAT9"/>
<name>A0AAD9PAT9_RIDPI</name>
<accession>A0AAD9PAT9</accession>
<reference evidence="1" key="1">
    <citation type="journal article" date="2023" name="Mol. Biol. Evol.">
        <title>Third-Generation Sequencing Reveals the Adaptive Role of the Epigenome in Three Deep-Sea Polychaetes.</title>
        <authorList>
            <person name="Perez M."/>
            <person name="Aroh O."/>
            <person name="Sun Y."/>
            <person name="Lan Y."/>
            <person name="Juniper S.K."/>
            <person name="Young C.R."/>
            <person name="Angers B."/>
            <person name="Qian P.Y."/>
        </authorList>
    </citation>
    <scope>NUCLEOTIDE SEQUENCE</scope>
    <source>
        <strain evidence="1">R07B-5</strain>
    </source>
</reference>
<evidence type="ECO:0000313" key="2">
    <source>
        <dbReference type="Proteomes" id="UP001209878"/>
    </source>
</evidence>
<dbReference type="Proteomes" id="UP001209878">
    <property type="component" value="Unassembled WGS sequence"/>
</dbReference>
<gene>
    <name evidence="1" type="ORF">NP493_53g01008</name>
</gene>
<proteinExistence type="predicted"/>
<evidence type="ECO:0000313" key="1">
    <source>
        <dbReference type="EMBL" id="KAK2191345.1"/>
    </source>
</evidence>
<keyword evidence="2" id="KW-1185">Reference proteome</keyword>
<sequence>MMRHLRSIMRITWMDKVTNKDILERTGLPSMEDLLIRTNLRWTGHLMRISPDRLLKQVLYYQLSSDHRKRGRPRFRFKDTMKRNLKLRDIKTNSWTSLSQQTARVMEAIFVASRPTAR</sequence>
<comment type="caution">
    <text evidence="1">The sequence shown here is derived from an EMBL/GenBank/DDBJ whole genome shotgun (WGS) entry which is preliminary data.</text>
</comment>
<organism evidence="1 2">
    <name type="scientific">Ridgeia piscesae</name>
    <name type="common">Tubeworm</name>
    <dbReference type="NCBI Taxonomy" id="27915"/>
    <lineage>
        <taxon>Eukaryota</taxon>
        <taxon>Metazoa</taxon>
        <taxon>Spiralia</taxon>
        <taxon>Lophotrochozoa</taxon>
        <taxon>Annelida</taxon>
        <taxon>Polychaeta</taxon>
        <taxon>Sedentaria</taxon>
        <taxon>Canalipalpata</taxon>
        <taxon>Sabellida</taxon>
        <taxon>Siboglinidae</taxon>
        <taxon>Ridgeia</taxon>
    </lineage>
</organism>